<feature type="domain" description="Nudix hydrolase" evidence="4">
    <location>
        <begin position="2"/>
        <end position="133"/>
    </location>
</feature>
<proteinExistence type="inferred from homology"/>
<dbReference type="InterPro" id="IPR000086">
    <property type="entry name" value="NUDIX_hydrolase_dom"/>
</dbReference>
<dbReference type="PROSITE" id="PS00893">
    <property type="entry name" value="NUDIX_BOX"/>
    <property type="match status" value="1"/>
</dbReference>
<accession>A0A7C9KQ33</accession>
<comment type="similarity">
    <text evidence="3">Belongs to the Nudix hydrolase family.</text>
</comment>
<evidence type="ECO:0000256" key="1">
    <source>
        <dbReference type="ARBA" id="ARBA00001946"/>
    </source>
</evidence>
<dbReference type="AlphaFoldDB" id="A0A7C9KQ33"/>
<evidence type="ECO:0000313" key="5">
    <source>
        <dbReference type="EMBL" id="MQL47763.1"/>
    </source>
</evidence>
<evidence type="ECO:0000313" key="6">
    <source>
        <dbReference type="Proteomes" id="UP000481739"/>
    </source>
</evidence>
<dbReference type="PANTHER" id="PTHR43046">
    <property type="entry name" value="GDP-MANNOSE MANNOSYL HYDROLASE"/>
    <property type="match status" value="1"/>
</dbReference>
<organism evidence="5 6">
    <name type="scientific">Photorhabdus khanii</name>
    <dbReference type="NCBI Taxonomy" id="1004150"/>
    <lineage>
        <taxon>Bacteria</taxon>
        <taxon>Pseudomonadati</taxon>
        <taxon>Pseudomonadota</taxon>
        <taxon>Gammaproteobacteria</taxon>
        <taxon>Enterobacterales</taxon>
        <taxon>Morganellaceae</taxon>
        <taxon>Photorhabdus</taxon>
    </lineage>
</organism>
<comment type="cofactor">
    <cofactor evidence="1">
        <name>Mg(2+)</name>
        <dbReference type="ChEBI" id="CHEBI:18420"/>
    </cofactor>
</comment>
<dbReference type="InterPro" id="IPR020084">
    <property type="entry name" value="NUDIX_hydrolase_CS"/>
</dbReference>
<gene>
    <name evidence="5" type="ORF">GEA64_07120</name>
</gene>
<dbReference type="PRINTS" id="PR00502">
    <property type="entry name" value="NUDIXFAMILY"/>
</dbReference>
<dbReference type="PROSITE" id="PS51462">
    <property type="entry name" value="NUDIX"/>
    <property type="match status" value="1"/>
</dbReference>
<sequence length="141" mass="16294">MKRYLRASVCLTDTEQKVLFVCENDDDYWILPGGGVEDGESCIEAASRELKEELGLDMKIEQLEFHQVIENFYENNGIPIHEINFIFKTNVEKDISFYLEHGIRRALIWVPITELHTLKIMPNIVINAILGKTTNYIASFN</sequence>
<dbReference type="Proteomes" id="UP000481739">
    <property type="component" value="Unassembled WGS sequence"/>
</dbReference>
<name>A0A7C9KQ33_9GAMM</name>
<dbReference type="InterPro" id="IPR015797">
    <property type="entry name" value="NUDIX_hydrolase-like_dom_sf"/>
</dbReference>
<reference evidence="5 6" key="1">
    <citation type="journal article" date="2019" name="Nature">
        <title>A new antibiotic selectively kills Gram-negative pathogens.</title>
        <authorList>
            <person name="Imai Y."/>
            <person name="Meyer K.J."/>
            <person name="Iinishi A."/>
            <person name="Favre-Godal Q."/>
            <person name="Green R."/>
            <person name="Manuse S."/>
            <person name="Caboni M."/>
            <person name="Mori M."/>
            <person name="Niles S."/>
            <person name="Ghiglieri M."/>
            <person name="Honrao C."/>
            <person name="Ma X."/>
            <person name="Guo J.J."/>
            <person name="Makriyannis A."/>
            <person name="Linares-Otoya L."/>
            <person name="Boehringer N."/>
            <person name="Wuisan Z.G."/>
            <person name="Kaur H."/>
            <person name="Wu R."/>
            <person name="Mateus A."/>
            <person name="Typas A."/>
            <person name="Savitski M.M."/>
            <person name="Espinoza J.L."/>
            <person name="O'Rourke A."/>
            <person name="Nelson K.E."/>
            <person name="Hiller S."/>
            <person name="Noinaj N."/>
            <person name="Schaeberle T.F."/>
            <person name="D'Onofrio A."/>
            <person name="Lewis K."/>
        </authorList>
    </citation>
    <scope>NUCLEOTIDE SEQUENCE [LARGE SCALE GENOMIC DNA]</scope>
    <source>
        <strain evidence="5 6">HGB 1456</strain>
    </source>
</reference>
<dbReference type="GO" id="GO:0016787">
    <property type="term" value="F:hydrolase activity"/>
    <property type="evidence" value="ECO:0007669"/>
    <property type="project" value="UniProtKB-KW"/>
</dbReference>
<dbReference type="Pfam" id="PF00293">
    <property type="entry name" value="NUDIX"/>
    <property type="match status" value="1"/>
</dbReference>
<comment type="caution">
    <text evidence="5">The sequence shown here is derived from an EMBL/GenBank/DDBJ whole genome shotgun (WGS) entry which is preliminary data.</text>
</comment>
<dbReference type="EMBL" id="WHZZ01000002">
    <property type="protein sequence ID" value="MQL47763.1"/>
    <property type="molecule type" value="Genomic_DNA"/>
</dbReference>
<dbReference type="PANTHER" id="PTHR43046:SF14">
    <property type="entry name" value="MUTT_NUDIX FAMILY PROTEIN"/>
    <property type="match status" value="1"/>
</dbReference>
<evidence type="ECO:0000256" key="2">
    <source>
        <dbReference type="ARBA" id="ARBA00022801"/>
    </source>
</evidence>
<dbReference type="InterPro" id="IPR020476">
    <property type="entry name" value="Nudix_hydrolase"/>
</dbReference>
<evidence type="ECO:0000259" key="4">
    <source>
        <dbReference type="PROSITE" id="PS51462"/>
    </source>
</evidence>
<protein>
    <submittedName>
        <fullName evidence="5">NUDIX domain-containing protein</fullName>
    </submittedName>
</protein>
<evidence type="ECO:0000256" key="3">
    <source>
        <dbReference type="RuleBase" id="RU003476"/>
    </source>
</evidence>
<dbReference type="RefSeq" id="WP_152962407.1">
    <property type="nucleotide sequence ID" value="NZ_CAWOZU010000017.1"/>
</dbReference>
<dbReference type="SUPFAM" id="SSF55811">
    <property type="entry name" value="Nudix"/>
    <property type="match status" value="1"/>
</dbReference>
<dbReference type="Gene3D" id="3.90.79.10">
    <property type="entry name" value="Nucleoside Triphosphate Pyrophosphohydrolase"/>
    <property type="match status" value="1"/>
</dbReference>
<keyword evidence="2 3" id="KW-0378">Hydrolase</keyword>